<dbReference type="NCBIfam" id="TIGR00211">
    <property type="entry name" value="glyS"/>
    <property type="match status" value="1"/>
</dbReference>
<evidence type="ECO:0000256" key="2">
    <source>
        <dbReference type="ARBA" id="ARBA00008226"/>
    </source>
</evidence>
<dbReference type="InterPro" id="IPR008909">
    <property type="entry name" value="DALR_anticod-bd"/>
</dbReference>
<comment type="subcellular location">
    <subcellularLocation>
        <location evidence="1 10">Cytoplasm</location>
    </subcellularLocation>
</comment>
<evidence type="ECO:0000256" key="7">
    <source>
        <dbReference type="ARBA" id="ARBA00022917"/>
    </source>
</evidence>
<comment type="similarity">
    <text evidence="2 10">Belongs to the class-II aminoacyl-tRNA synthetase family.</text>
</comment>
<dbReference type="InterPro" id="IPR015944">
    <property type="entry name" value="Gly-tRNA-synth_bsu"/>
</dbReference>
<keyword evidence="5 10" id="KW-0547">Nucleotide-binding</keyword>
<evidence type="ECO:0000256" key="8">
    <source>
        <dbReference type="ARBA" id="ARBA00023146"/>
    </source>
</evidence>
<evidence type="ECO:0000313" key="12">
    <source>
        <dbReference type="EMBL" id="QGZ99757.1"/>
    </source>
</evidence>
<dbReference type="RefSeq" id="WP_025205224.1">
    <property type="nucleotide sequence ID" value="NZ_CP046996.1"/>
</dbReference>
<dbReference type="GO" id="GO:0004814">
    <property type="term" value="F:arginine-tRNA ligase activity"/>
    <property type="evidence" value="ECO:0007669"/>
    <property type="project" value="InterPro"/>
</dbReference>
<dbReference type="PANTHER" id="PTHR30075:SF2">
    <property type="entry name" value="GLYCINE--TRNA LIGASE, CHLOROPLASTIC_MITOCHONDRIAL 2"/>
    <property type="match status" value="1"/>
</dbReference>
<evidence type="ECO:0000256" key="4">
    <source>
        <dbReference type="ARBA" id="ARBA00022598"/>
    </source>
</evidence>
<dbReference type="PROSITE" id="PS50861">
    <property type="entry name" value="AA_TRNA_LIGASE_II_GLYAB"/>
    <property type="match status" value="1"/>
</dbReference>
<dbReference type="GO" id="GO:0004820">
    <property type="term" value="F:glycine-tRNA ligase activity"/>
    <property type="evidence" value="ECO:0007669"/>
    <property type="project" value="UniProtKB-UniRule"/>
</dbReference>
<keyword evidence="4 10" id="KW-0436">Ligase</keyword>
<dbReference type="HAMAP" id="MF_00255">
    <property type="entry name" value="Gly_tRNA_synth_beta"/>
    <property type="match status" value="1"/>
</dbReference>
<sequence length="690" mass="77024">MSKDFLLEIGMEEMPAKFAPGAVAQLENNARKMLAELRLAYKNLQCYVTPRRLALYVEALAEKQQDISEEVKGPAQKAAFDAEGKPTKAAEGFARGQGVKTEDFFLKEINGVPYVYVVKYQKGEETEKLLSQVSLNLVTSLNFPKPMRWGDYEIRFARPIRWLISLFGDEVIPFSYAGIQAGRTSRGHRTLGSYIRIVQPAEYLNALESVFVLADQEKRKQNIWSQIQLLAAKVGGKVDQDENLLTEICHLVEYPTALLGEVDVKYMVLPGEVITTPMKEHQRYFPVKAEDGKLLPYFITVRNGDRTSLDIVKEGNKKVLKARLEDAAFYYREDLKSPLHTLIPKLDRVVYHEKLGTVGQRVARLQKLAVAIANEMGLDTKETELVDRTAYLAKADLVSHMVYDFPELQGIMGAYYAGSNGEAPAVCAGILEHYRPRHAGDAFPSSVTGKVVSLADKLDAIVGSFGIGIQPTGSQDPYALRRQALGIVGLMVQDELDLSLLRLIEESYSIFTVQGITLEPLEKIRPALLDFFVQRVRYLLQESGLRYDTIDAVMAHETEKPAHLMKKAVVLAQVRDEADFVSYSNAYVRCVNLCKKAAAAAWQVSDLQVSSELALAECLHEKAPLIRTAVNDADFRKAYAFATEIVPLIEKLFEDVMIMVEDEELRNARLGLLKSCVEALGCLGDLTLLA</sequence>
<evidence type="ECO:0000256" key="9">
    <source>
        <dbReference type="ARBA" id="ARBA00047937"/>
    </source>
</evidence>
<evidence type="ECO:0000256" key="1">
    <source>
        <dbReference type="ARBA" id="ARBA00004496"/>
    </source>
</evidence>
<dbReference type="GO" id="GO:0005829">
    <property type="term" value="C:cytosol"/>
    <property type="evidence" value="ECO:0007669"/>
    <property type="project" value="TreeGrafter"/>
</dbReference>
<comment type="catalytic activity">
    <reaction evidence="9 10">
        <text>tRNA(Gly) + glycine + ATP = glycyl-tRNA(Gly) + AMP + diphosphate</text>
        <dbReference type="Rhea" id="RHEA:16013"/>
        <dbReference type="Rhea" id="RHEA-COMP:9664"/>
        <dbReference type="Rhea" id="RHEA-COMP:9683"/>
        <dbReference type="ChEBI" id="CHEBI:30616"/>
        <dbReference type="ChEBI" id="CHEBI:33019"/>
        <dbReference type="ChEBI" id="CHEBI:57305"/>
        <dbReference type="ChEBI" id="CHEBI:78442"/>
        <dbReference type="ChEBI" id="CHEBI:78522"/>
        <dbReference type="ChEBI" id="CHEBI:456215"/>
        <dbReference type="EC" id="6.1.1.14"/>
    </reaction>
</comment>
<dbReference type="PANTHER" id="PTHR30075">
    <property type="entry name" value="GLYCYL-TRNA SYNTHETASE"/>
    <property type="match status" value="1"/>
</dbReference>
<accession>A0A857DGK3</accession>
<reference evidence="12 13" key="1">
    <citation type="submission" date="2019-12" db="EMBL/GenBank/DDBJ databases">
        <title>Sequence classification of anaerobic respiratory reductive dehalogenases: First we see many, then we see few.</title>
        <authorList>
            <person name="Molenda O."/>
            <person name="Puentes Jacome L.A."/>
            <person name="Cao X."/>
            <person name="Nesbo C.L."/>
            <person name="Tang S."/>
            <person name="Morson N."/>
            <person name="Patron J."/>
            <person name="Lomheim L."/>
            <person name="Wishart D.S."/>
            <person name="Edwards E.A."/>
        </authorList>
    </citation>
    <scope>NUCLEOTIDE SEQUENCE [LARGE SCALE GENOMIC DNA]</scope>
    <source>
        <strain evidence="12 13">12DCA</strain>
    </source>
</reference>
<dbReference type="AlphaFoldDB" id="A0A857DGK3"/>
<dbReference type="Pfam" id="PF02092">
    <property type="entry name" value="tRNA_synt_2f"/>
    <property type="match status" value="1"/>
</dbReference>
<dbReference type="Pfam" id="PF05746">
    <property type="entry name" value="DALR_1"/>
    <property type="match status" value="1"/>
</dbReference>
<evidence type="ECO:0000256" key="10">
    <source>
        <dbReference type="HAMAP-Rule" id="MF_00255"/>
    </source>
</evidence>
<organism evidence="12 13">
    <name type="scientific">Dehalobacter restrictus</name>
    <dbReference type="NCBI Taxonomy" id="55583"/>
    <lineage>
        <taxon>Bacteria</taxon>
        <taxon>Bacillati</taxon>
        <taxon>Bacillota</taxon>
        <taxon>Clostridia</taxon>
        <taxon>Eubacteriales</taxon>
        <taxon>Desulfitobacteriaceae</taxon>
        <taxon>Dehalobacter</taxon>
    </lineage>
</organism>
<evidence type="ECO:0000256" key="3">
    <source>
        <dbReference type="ARBA" id="ARBA00022490"/>
    </source>
</evidence>
<dbReference type="SUPFAM" id="SSF109604">
    <property type="entry name" value="HD-domain/PDEase-like"/>
    <property type="match status" value="1"/>
</dbReference>
<protein>
    <recommendedName>
        <fullName evidence="10">Glycine--tRNA ligase beta subunit</fullName>
        <ecNumber evidence="10">6.1.1.14</ecNumber>
    </recommendedName>
    <alternativeName>
        <fullName evidence="10">Glycyl-tRNA synthetase beta subunit</fullName>
        <shortName evidence="10">GlyRS</shortName>
    </alternativeName>
</protein>
<gene>
    <name evidence="10" type="primary">glyS</name>
    <name evidence="12" type="ORF">GQ588_03355</name>
</gene>
<keyword evidence="3 10" id="KW-0963">Cytoplasm</keyword>
<dbReference type="GO" id="GO:0006420">
    <property type="term" value="P:arginyl-tRNA aminoacylation"/>
    <property type="evidence" value="ECO:0007669"/>
    <property type="project" value="InterPro"/>
</dbReference>
<dbReference type="EMBL" id="CP046996">
    <property type="protein sequence ID" value="QGZ99757.1"/>
    <property type="molecule type" value="Genomic_DNA"/>
</dbReference>
<evidence type="ECO:0000256" key="5">
    <source>
        <dbReference type="ARBA" id="ARBA00022741"/>
    </source>
</evidence>
<dbReference type="GO" id="GO:0005524">
    <property type="term" value="F:ATP binding"/>
    <property type="evidence" value="ECO:0007669"/>
    <property type="project" value="UniProtKB-UniRule"/>
</dbReference>
<evidence type="ECO:0000313" key="13">
    <source>
        <dbReference type="Proteomes" id="UP000430508"/>
    </source>
</evidence>
<dbReference type="PRINTS" id="PR01045">
    <property type="entry name" value="TRNASYNTHGB"/>
</dbReference>
<keyword evidence="7 10" id="KW-0648">Protein biosynthesis</keyword>
<dbReference type="Proteomes" id="UP000430508">
    <property type="component" value="Chromosome"/>
</dbReference>
<dbReference type="GO" id="GO:0006426">
    <property type="term" value="P:glycyl-tRNA aminoacylation"/>
    <property type="evidence" value="ECO:0007669"/>
    <property type="project" value="UniProtKB-UniRule"/>
</dbReference>
<evidence type="ECO:0000259" key="11">
    <source>
        <dbReference type="Pfam" id="PF05746"/>
    </source>
</evidence>
<keyword evidence="6 10" id="KW-0067">ATP-binding</keyword>
<feature type="domain" description="DALR anticodon binding" evidence="11">
    <location>
        <begin position="586"/>
        <end position="677"/>
    </location>
</feature>
<name>A0A857DGK3_9FIRM</name>
<evidence type="ECO:0000256" key="6">
    <source>
        <dbReference type="ARBA" id="ARBA00022840"/>
    </source>
</evidence>
<keyword evidence="8 10" id="KW-0030">Aminoacyl-tRNA synthetase</keyword>
<comment type="subunit">
    <text evidence="10">Tetramer of two alpha and two beta subunits.</text>
</comment>
<dbReference type="EC" id="6.1.1.14" evidence="10"/>
<proteinExistence type="inferred from homology"/>
<dbReference type="InterPro" id="IPR006194">
    <property type="entry name" value="Gly-tRNA-synth_heterodimer"/>
</dbReference>